<dbReference type="InterPro" id="IPR017853">
    <property type="entry name" value="GH"/>
</dbReference>
<dbReference type="PANTHER" id="PTHR43651">
    <property type="entry name" value="1,4-ALPHA-GLUCAN-BRANCHING ENZYME"/>
    <property type="match status" value="1"/>
</dbReference>
<dbReference type="SUPFAM" id="SSF51011">
    <property type="entry name" value="Glycosyl hydrolase domain"/>
    <property type="match status" value="1"/>
</dbReference>
<dbReference type="GO" id="GO:0043169">
    <property type="term" value="F:cation binding"/>
    <property type="evidence" value="ECO:0007669"/>
    <property type="project" value="InterPro"/>
</dbReference>
<dbReference type="EMBL" id="CP011807">
    <property type="protein sequence ID" value="AKM32289.1"/>
    <property type="molecule type" value="Genomic_DNA"/>
</dbReference>
<dbReference type="Proteomes" id="UP000035651">
    <property type="component" value="Chromosome"/>
</dbReference>
<gene>
    <name evidence="10" type="primary">glgB</name>
    <name evidence="14" type="ORF">AB870_22570</name>
</gene>
<dbReference type="GO" id="GO:0005829">
    <property type="term" value="C:cytosol"/>
    <property type="evidence" value="ECO:0007669"/>
    <property type="project" value="TreeGrafter"/>
</dbReference>
<dbReference type="Gene3D" id="2.60.40.10">
    <property type="entry name" value="Immunoglobulins"/>
    <property type="match status" value="2"/>
</dbReference>
<comment type="catalytic activity">
    <reaction evidence="1 10">
        <text>Transfers a segment of a (1-&gt;4)-alpha-D-glucan chain to a primary hydroxy group in a similar glucan chain.</text>
        <dbReference type="EC" id="2.4.1.18"/>
    </reaction>
</comment>
<dbReference type="InterPro" id="IPR004193">
    <property type="entry name" value="Glyco_hydro_13_N"/>
</dbReference>
<dbReference type="PIRSF" id="PIRSF000463">
    <property type="entry name" value="GlgB"/>
    <property type="match status" value="1"/>
</dbReference>
<evidence type="ECO:0000256" key="8">
    <source>
        <dbReference type="ARBA" id="ARBA00023056"/>
    </source>
</evidence>
<dbReference type="UniPathway" id="UPA00164"/>
<dbReference type="Gene3D" id="2.60.40.1180">
    <property type="entry name" value="Golgi alpha-mannosidase II"/>
    <property type="match status" value="1"/>
</dbReference>
<keyword evidence="6 10" id="KW-0328">Glycosyltransferase</keyword>
<feature type="active site" description="Nucleophile" evidence="10 11">
    <location>
        <position position="441"/>
    </location>
</feature>
<dbReference type="PANTHER" id="PTHR43651:SF3">
    <property type="entry name" value="1,4-ALPHA-GLUCAN-BRANCHING ENZYME"/>
    <property type="match status" value="1"/>
</dbReference>
<dbReference type="AlphaFoldDB" id="A0A0H3WVQ8"/>
<dbReference type="NCBIfam" id="NF008967">
    <property type="entry name" value="PRK12313.1"/>
    <property type="match status" value="1"/>
</dbReference>
<evidence type="ECO:0000256" key="11">
    <source>
        <dbReference type="PIRSR" id="PIRSR000463-1"/>
    </source>
</evidence>
<dbReference type="CDD" id="cd02855">
    <property type="entry name" value="E_set_GBE_prok_N"/>
    <property type="match status" value="1"/>
</dbReference>
<comment type="similarity">
    <text evidence="4 10">Belongs to the glycosyl hydrolase 13 family. GlgB subfamily.</text>
</comment>
<comment type="pathway">
    <text evidence="3 10">Glycan biosynthesis; glycogen biosynthesis.</text>
</comment>
<dbReference type="InterPro" id="IPR014756">
    <property type="entry name" value="Ig_E-set"/>
</dbReference>
<evidence type="ECO:0000259" key="13">
    <source>
        <dbReference type="SMART" id="SM00642"/>
    </source>
</evidence>
<evidence type="ECO:0000313" key="14">
    <source>
        <dbReference type="EMBL" id="AKM32289.1"/>
    </source>
</evidence>
<dbReference type="NCBIfam" id="NF003811">
    <property type="entry name" value="PRK05402.1"/>
    <property type="match status" value="1"/>
</dbReference>
<evidence type="ECO:0000256" key="10">
    <source>
        <dbReference type="HAMAP-Rule" id="MF_00685"/>
    </source>
</evidence>
<dbReference type="InterPro" id="IPR006047">
    <property type="entry name" value="GH13_cat_dom"/>
</dbReference>
<feature type="active site" description="Proton donor" evidence="10 11">
    <location>
        <position position="494"/>
    </location>
</feature>
<evidence type="ECO:0000256" key="5">
    <source>
        <dbReference type="ARBA" id="ARBA00022600"/>
    </source>
</evidence>
<protein>
    <recommendedName>
        <fullName evidence="10">1,4-alpha-glucan branching enzyme GlgB</fullName>
        <ecNumber evidence="10">2.4.1.18</ecNumber>
    </recommendedName>
    <alternativeName>
        <fullName evidence="10">1,4-alpha-D-glucan:1,4-alpha-D-glucan 6-glucosyl-transferase</fullName>
    </alternativeName>
    <alternativeName>
        <fullName evidence="10">Alpha-(1-&gt;4)-glucan branching enzyme</fullName>
    </alternativeName>
    <alternativeName>
        <fullName evidence="10">Glycogen branching enzyme</fullName>
        <shortName evidence="10">BE</shortName>
    </alternativeName>
</protein>
<accession>A0A0H3WVQ8</accession>
<dbReference type="Pfam" id="PF00128">
    <property type="entry name" value="Alpha-amylase"/>
    <property type="match status" value="1"/>
</dbReference>
<evidence type="ECO:0000256" key="6">
    <source>
        <dbReference type="ARBA" id="ARBA00022676"/>
    </source>
</evidence>
<evidence type="ECO:0000256" key="4">
    <source>
        <dbReference type="ARBA" id="ARBA00009000"/>
    </source>
</evidence>
<dbReference type="InterPro" id="IPR013780">
    <property type="entry name" value="Glyco_hydro_b"/>
</dbReference>
<dbReference type="InterPro" id="IPR006048">
    <property type="entry name" value="A-amylase/branching_C"/>
</dbReference>
<keyword evidence="9 10" id="KW-0119">Carbohydrate metabolism</keyword>
<dbReference type="STRING" id="656179.AB870_22570"/>
<dbReference type="Pfam" id="PF22019">
    <property type="entry name" value="GlgB_N"/>
    <property type="match status" value="1"/>
</dbReference>
<dbReference type="SUPFAM" id="SSF81296">
    <property type="entry name" value="E set domains"/>
    <property type="match status" value="2"/>
</dbReference>
<dbReference type="GO" id="GO:0005978">
    <property type="term" value="P:glycogen biosynthetic process"/>
    <property type="evidence" value="ECO:0007669"/>
    <property type="project" value="UniProtKB-UniRule"/>
</dbReference>
<dbReference type="CDD" id="cd11322">
    <property type="entry name" value="AmyAc_Glg_BE"/>
    <property type="match status" value="1"/>
</dbReference>
<dbReference type="SUPFAM" id="SSF51445">
    <property type="entry name" value="(Trans)glycosidases"/>
    <property type="match status" value="1"/>
</dbReference>
<dbReference type="Pfam" id="PF02806">
    <property type="entry name" value="Alpha-amylase_C"/>
    <property type="match status" value="1"/>
</dbReference>
<keyword evidence="5 10" id="KW-0321">Glycogen metabolism</keyword>
<dbReference type="GO" id="GO:0004553">
    <property type="term" value="F:hydrolase activity, hydrolyzing O-glycosyl compounds"/>
    <property type="evidence" value="ECO:0007669"/>
    <property type="project" value="InterPro"/>
</dbReference>
<sequence length="786" mass="87007">MSHAQPSRSAVPHHTEVDGGDRLALPVMQQHDVQALIDASHPDPFSVLGPHREASGWSVRAFVPGADSVGIERLSSPDAQPIPMHRIHADGLFVAALPADVPGVAHAPAYRLHIDWPQARQITADPYAFGLLLGEFDLHLLREGHHWRIGDCLGAHVMTIDDVPGVRFAVWAPNASRVSVVGDFNGWDGRRHPMRLRHDAGVWELFIPHLGASERYKFEVRTAGGTVLPLKADPLARMTEAPPATASRVACPSPFVWHDDAWLDEREHRVATNAPVAIYEVHAGSWLPPGDDGQASAPAHWDALAERLIPYVRDMGFTHIEFLPVTEHPFAGSWGYQPLSLYAPTARFGDPAGLARLVDAAHCAGLGVILDWVPAHFPSDVHGLAQFDGTALYEHADPREGFHQDWKTSVYNLGRREVVNFLIGSALDWLRRFHVDGLRVDAVASMLYRDYSRKPGEWVPNRYGGRENLEAIAFLQMLSERVAQDAPGAALFAEESTAWPGVSAPVASGGLGFHYKWNMGWMNDTLRYMGRDPVYRRHHHDDLTFGLVYAFSEHFVLPLSHDEVVHGKGSLIGRMPGDAWRKHANLRAYFGFMWTHPGKKLLFMGAEFAQHAEWNHDAPLAWSQLDDPACRGVQRWVRDLNRCYRALPALYRLDAQAAGFSWIIGNDRDNSVLAYLRRGSPPHDGVQAKDVCLVVVNFTPLPRHDYRVGVPVGGRWREALNSDLPCYGGSGVTNEIDMPDRAHGEPGDAQRPQSPLQTQGVPSHGHPVSLALTLPPLGCLVLIPEE</sequence>
<feature type="compositionally biased region" description="Polar residues" evidence="12">
    <location>
        <begin position="751"/>
        <end position="761"/>
    </location>
</feature>
<name>A0A0H3WVQ8_9BURK</name>
<dbReference type="InterPro" id="IPR054169">
    <property type="entry name" value="GlgB_N"/>
</dbReference>
<dbReference type="EC" id="2.4.1.18" evidence="10"/>
<evidence type="ECO:0000313" key="15">
    <source>
        <dbReference type="Proteomes" id="UP000035651"/>
    </source>
</evidence>
<dbReference type="InterPro" id="IPR037439">
    <property type="entry name" value="Branching_enzy"/>
</dbReference>
<dbReference type="HAMAP" id="MF_00685">
    <property type="entry name" value="GlgB"/>
    <property type="match status" value="1"/>
</dbReference>
<dbReference type="NCBIfam" id="TIGR01515">
    <property type="entry name" value="branching_enzym"/>
    <property type="match status" value="1"/>
</dbReference>
<evidence type="ECO:0000256" key="1">
    <source>
        <dbReference type="ARBA" id="ARBA00000826"/>
    </source>
</evidence>
<evidence type="ECO:0000256" key="7">
    <source>
        <dbReference type="ARBA" id="ARBA00022679"/>
    </source>
</evidence>
<dbReference type="PATRIC" id="fig|656179.3.peg.4821"/>
<evidence type="ECO:0000256" key="9">
    <source>
        <dbReference type="ARBA" id="ARBA00023277"/>
    </source>
</evidence>
<feature type="region of interest" description="Disordered" evidence="12">
    <location>
        <begin position="735"/>
        <end position="767"/>
    </location>
</feature>
<proteinExistence type="inferred from homology"/>
<dbReference type="InterPro" id="IPR013783">
    <property type="entry name" value="Ig-like_fold"/>
</dbReference>
<dbReference type="InterPro" id="IPR044143">
    <property type="entry name" value="GlgB_N_E_set_prok"/>
</dbReference>
<dbReference type="Pfam" id="PF02922">
    <property type="entry name" value="CBM_48"/>
    <property type="match status" value="1"/>
</dbReference>
<comment type="subunit">
    <text evidence="10">Monomer.</text>
</comment>
<evidence type="ECO:0000256" key="2">
    <source>
        <dbReference type="ARBA" id="ARBA00002953"/>
    </source>
</evidence>
<dbReference type="Gene3D" id="3.20.20.80">
    <property type="entry name" value="Glycosidases"/>
    <property type="match status" value="1"/>
</dbReference>
<dbReference type="SMART" id="SM00642">
    <property type="entry name" value="Aamy"/>
    <property type="match status" value="1"/>
</dbReference>
<organism evidence="14 15">
    <name type="scientific">Pandoraea faecigallinarum</name>
    <dbReference type="NCBI Taxonomy" id="656179"/>
    <lineage>
        <taxon>Bacteria</taxon>
        <taxon>Pseudomonadati</taxon>
        <taxon>Pseudomonadota</taxon>
        <taxon>Betaproteobacteria</taxon>
        <taxon>Burkholderiales</taxon>
        <taxon>Burkholderiaceae</taxon>
        <taxon>Pandoraea</taxon>
    </lineage>
</organism>
<dbReference type="KEGG" id="pfg:AB870_22570"/>
<keyword evidence="8 10" id="KW-0320">Glycogen biosynthesis</keyword>
<dbReference type="RefSeq" id="WP_047908030.1">
    <property type="nucleotide sequence ID" value="NZ_CP011807.3"/>
</dbReference>
<dbReference type="GO" id="GO:0003844">
    <property type="term" value="F:1,4-alpha-glucan branching enzyme activity"/>
    <property type="evidence" value="ECO:0007669"/>
    <property type="project" value="UniProtKB-UniRule"/>
</dbReference>
<dbReference type="FunFam" id="3.20.20.80:FF:000003">
    <property type="entry name" value="1,4-alpha-glucan branching enzyme GlgB"/>
    <property type="match status" value="1"/>
</dbReference>
<comment type="function">
    <text evidence="2 10">Catalyzes the formation of the alpha-1,6-glucosidic linkages in glycogen by scission of a 1,4-alpha-linked oligosaccharide from growing alpha-1,4-glucan chains and the subsequent attachment of the oligosaccharide to the alpha-1,6 position.</text>
</comment>
<keyword evidence="7 10" id="KW-0808">Transferase</keyword>
<dbReference type="InterPro" id="IPR006407">
    <property type="entry name" value="GlgB"/>
</dbReference>
<reference evidence="14" key="1">
    <citation type="submission" date="2016-06" db="EMBL/GenBank/DDBJ databases">
        <title>Complete Genome Sequence of Pandoraea faecigallinarum DSM-23572.</title>
        <authorList>
            <person name="Yong D."/>
            <person name="Ee R."/>
            <person name="Lim Y.-L."/>
            <person name="Yin W.-F."/>
            <person name="Chan K.-G."/>
        </authorList>
    </citation>
    <scope>NUCLEOTIDE SEQUENCE</scope>
    <source>
        <strain evidence="14">DSM 23572</strain>
    </source>
</reference>
<keyword evidence="15" id="KW-1185">Reference proteome</keyword>
<evidence type="ECO:0000256" key="12">
    <source>
        <dbReference type="SAM" id="MobiDB-lite"/>
    </source>
</evidence>
<feature type="compositionally biased region" description="Basic and acidic residues" evidence="12">
    <location>
        <begin position="738"/>
        <end position="748"/>
    </location>
</feature>
<evidence type="ECO:0000256" key="3">
    <source>
        <dbReference type="ARBA" id="ARBA00004964"/>
    </source>
</evidence>
<feature type="domain" description="Glycosyl hydrolase family 13 catalytic" evidence="13">
    <location>
        <begin position="280"/>
        <end position="657"/>
    </location>
</feature>
<dbReference type="FunFam" id="2.60.40.10:FF:000169">
    <property type="entry name" value="1,4-alpha-glucan branching enzyme GlgB"/>
    <property type="match status" value="1"/>
</dbReference>